<evidence type="ECO:0000256" key="1">
    <source>
        <dbReference type="SAM" id="MobiDB-lite"/>
    </source>
</evidence>
<proteinExistence type="predicted"/>
<evidence type="ECO:0000313" key="4">
    <source>
        <dbReference type="Proteomes" id="UP000198848"/>
    </source>
</evidence>
<feature type="domain" description="DUF8048" evidence="2">
    <location>
        <begin position="178"/>
        <end position="295"/>
    </location>
</feature>
<dbReference type="STRING" id="1095778.SAMN04489842_1483"/>
<dbReference type="InterPro" id="IPR058361">
    <property type="entry name" value="DUF8048"/>
</dbReference>
<accession>A0A1H1CPH9</accession>
<reference evidence="4" key="1">
    <citation type="submission" date="2016-10" db="EMBL/GenBank/DDBJ databases">
        <authorList>
            <person name="Varghese N."/>
            <person name="Submissions S."/>
        </authorList>
    </citation>
    <scope>NUCLEOTIDE SEQUENCE [LARGE SCALE GENOMIC DNA]</scope>
    <source>
        <strain evidence="4">DSM 24767</strain>
    </source>
</reference>
<keyword evidence="4" id="KW-1185">Reference proteome</keyword>
<dbReference type="Proteomes" id="UP000198848">
    <property type="component" value="Unassembled WGS sequence"/>
</dbReference>
<evidence type="ECO:0000313" key="3">
    <source>
        <dbReference type="EMBL" id="SDQ66165.1"/>
    </source>
</evidence>
<dbReference type="OrthoDB" id="204985at2157"/>
<evidence type="ECO:0000259" key="2">
    <source>
        <dbReference type="Pfam" id="PF26222"/>
    </source>
</evidence>
<feature type="region of interest" description="Disordered" evidence="1">
    <location>
        <begin position="141"/>
        <end position="179"/>
    </location>
</feature>
<feature type="compositionally biased region" description="Acidic residues" evidence="1">
    <location>
        <begin position="278"/>
        <end position="287"/>
    </location>
</feature>
<dbReference type="EMBL" id="FNLC01000001">
    <property type="protein sequence ID" value="SDQ66165.1"/>
    <property type="molecule type" value="Genomic_DNA"/>
</dbReference>
<dbReference type="Pfam" id="PF26222">
    <property type="entry name" value="DUF8048"/>
    <property type="match status" value="1"/>
</dbReference>
<sequence length="312" mass="33752">MSTQPTGTILDDDRLLELRETDRTTGSELAIEVTPVAEFMGASSGDEVDWAVDEHRDQPMLVFTGLDGEPTSSVPYPRELYEEGGEIVAPVPDTLVRTESPGGLGIDLEAYDPERPLLFDAITAAETIGLVPVRFDDGEPYRAEPLPETAGESDPVAEETIDRERDADPTPRPETMDAPIDPIVLDDVLADAPNDVPESDVVGILEAIVTHDLVGVSDHVAGASPVTVDDRAICLLERDAWIERLVPELEAHDVDVDPDALTAARKAHERQADRLLEDAGDGDDALEGEYDVVVTNERDTAEWEVSEPGASQ</sequence>
<name>A0A1H1CPH9_NATTX</name>
<protein>
    <recommendedName>
        <fullName evidence="2">DUF8048 domain-containing protein</fullName>
    </recommendedName>
</protein>
<gene>
    <name evidence="3" type="ORF">SAMN04489842_1483</name>
</gene>
<feature type="compositionally biased region" description="Basic and acidic residues" evidence="1">
    <location>
        <begin position="160"/>
        <end position="175"/>
    </location>
</feature>
<organism evidence="3 4">
    <name type="scientific">Natronobacterium texcoconense</name>
    <dbReference type="NCBI Taxonomy" id="1095778"/>
    <lineage>
        <taxon>Archaea</taxon>
        <taxon>Methanobacteriati</taxon>
        <taxon>Methanobacteriota</taxon>
        <taxon>Stenosarchaea group</taxon>
        <taxon>Halobacteria</taxon>
        <taxon>Halobacteriales</taxon>
        <taxon>Natrialbaceae</taxon>
        <taxon>Natronobacterium</taxon>
    </lineage>
</organism>
<dbReference type="RefSeq" id="WP_090379439.1">
    <property type="nucleotide sequence ID" value="NZ_FNLC01000001.1"/>
</dbReference>
<dbReference type="AlphaFoldDB" id="A0A1H1CPH9"/>
<feature type="region of interest" description="Disordered" evidence="1">
    <location>
        <begin position="265"/>
        <end position="287"/>
    </location>
</feature>